<name>A0A072NK68_SCHAZ</name>
<dbReference type="RefSeq" id="WP_035196679.1">
    <property type="nucleotide sequence ID" value="NZ_JJRY01000013.1"/>
</dbReference>
<evidence type="ECO:0000256" key="1">
    <source>
        <dbReference type="SAM" id="Phobius"/>
    </source>
</evidence>
<dbReference type="Gene3D" id="1.10.287.950">
    <property type="entry name" value="Methyl-accepting chemotaxis protein"/>
    <property type="match status" value="1"/>
</dbReference>
<dbReference type="SUPFAM" id="SSF58104">
    <property type="entry name" value="Methyl-accepting chemotaxis protein (MCP) signaling domain"/>
    <property type="match status" value="1"/>
</dbReference>
<dbReference type="Pfam" id="PF06103">
    <property type="entry name" value="DUF948"/>
    <property type="match status" value="1"/>
</dbReference>
<keyword evidence="1" id="KW-1133">Transmembrane helix</keyword>
<keyword evidence="1" id="KW-0472">Membrane</keyword>
<proteinExistence type="predicted"/>
<evidence type="ECO:0000313" key="2">
    <source>
        <dbReference type="EMBL" id="KEF37627.1"/>
    </source>
</evidence>
<dbReference type="PATRIC" id="fig|1348973.3.peg.3088"/>
<dbReference type="AlphaFoldDB" id="A0A072NK68"/>
<dbReference type="PANTHER" id="PTHR40070">
    <property type="entry name" value="UPF0478 PROTEIN YTXG"/>
    <property type="match status" value="1"/>
</dbReference>
<protein>
    <submittedName>
        <fullName evidence="2">Uncharacterized protein containing a divergent version of the methyl-accepting chemotaxis-like domain</fullName>
    </submittedName>
</protein>
<dbReference type="PANTHER" id="PTHR40070:SF1">
    <property type="entry name" value="UPF0478 PROTEIN YTXG"/>
    <property type="match status" value="1"/>
</dbReference>
<dbReference type="OrthoDB" id="2366030at2"/>
<accession>A0A072NK68</accession>
<comment type="caution">
    <text evidence="2">The sequence shown here is derived from an EMBL/GenBank/DDBJ whole genome shotgun (WGS) entry which is preliminary data.</text>
</comment>
<gene>
    <name evidence="2" type="ORF">M670_03209</name>
</gene>
<dbReference type="Proteomes" id="UP000027936">
    <property type="component" value="Unassembled WGS sequence"/>
</dbReference>
<dbReference type="EMBL" id="JJRY01000013">
    <property type="protein sequence ID" value="KEF37627.1"/>
    <property type="molecule type" value="Genomic_DNA"/>
</dbReference>
<organism evidence="2 3">
    <name type="scientific">Schinkia azotoformans MEV2011</name>
    <dbReference type="NCBI Taxonomy" id="1348973"/>
    <lineage>
        <taxon>Bacteria</taxon>
        <taxon>Bacillati</taxon>
        <taxon>Bacillota</taxon>
        <taxon>Bacilli</taxon>
        <taxon>Bacillales</taxon>
        <taxon>Bacillaceae</taxon>
        <taxon>Calidifontibacillus/Schinkia group</taxon>
        <taxon>Schinkia</taxon>
    </lineage>
</organism>
<sequence length="144" mass="16152">MIEILYFSVALIAIAFTILVIYLNKMLTSVQHTLDSVAHTLDGLEKQLQGVTSETTTLLHKTNELMDDVQKKSEALNVLVTSFSEIGETVHRLNSSIRKVSDKVSNEAEHKNESVSQVVSWGSAAIDIWRRIKENKKQKIEVGE</sequence>
<feature type="transmembrane region" description="Helical" evidence="1">
    <location>
        <begin position="6"/>
        <end position="23"/>
    </location>
</feature>
<dbReference type="InterPro" id="IPR009293">
    <property type="entry name" value="UPF0478"/>
</dbReference>
<reference evidence="2 3" key="1">
    <citation type="submission" date="2014-04" db="EMBL/GenBank/DDBJ databases">
        <title>Draft genome sequence of Bacillus azotoformans MEV2011, a (co-) denitrifying strain unable to grow in the presence of oxygen.</title>
        <authorList>
            <person name="Nielsen M."/>
            <person name="Schreiber L."/>
            <person name="Finster K."/>
            <person name="Schramm A."/>
        </authorList>
    </citation>
    <scope>NUCLEOTIDE SEQUENCE [LARGE SCALE GENOMIC DNA]</scope>
    <source>
        <strain evidence="2 3">MEV2011</strain>
    </source>
</reference>
<keyword evidence="1" id="KW-0812">Transmembrane</keyword>
<evidence type="ECO:0000313" key="3">
    <source>
        <dbReference type="Proteomes" id="UP000027936"/>
    </source>
</evidence>